<dbReference type="RefSeq" id="WP_072737710.1">
    <property type="nucleotide sequence ID" value="NZ_CP048813.1"/>
</dbReference>
<protein>
    <submittedName>
        <fullName evidence="1">Uncharacterized protein</fullName>
    </submittedName>
</protein>
<dbReference type="EMBL" id="FNDN01000002">
    <property type="protein sequence ID" value="SDH53215.1"/>
    <property type="molecule type" value="Genomic_DNA"/>
</dbReference>
<accession>A0A1G8D639</accession>
<organism evidence="1 2">
    <name type="scientific">Rhodococcus triatomae</name>
    <dbReference type="NCBI Taxonomy" id="300028"/>
    <lineage>
        <taxon>Bacteria</taxon>
        <taxon>Bacillati</taxon>
        <taxon>Actinomycetota</taxon>
        <taxon>Actinomycetes</taxon>
        <taxon>Mycobacteriales</taxon>
        <taxon>Nocardiaceae</taxon>
        <taxon>Rhodococcus</taxon>
    </lineage>
</organism>
<name>A0A1G8D639_9NOCA</name>
<reference evidence="1 2" key="1">
    <citation type="submission" date="2016-10" db="EMBL/GenBank/DDBJ databases">
        <authorList>
            <person name="de Groot N.N."/>
        </authorList>
    </citation>
    <scope>NUCLEOTIDE SEQUENCE [LARGE SCALE GENOMIC DNA]</scope>
    <source>
        <strain evidence="1 2">DSM 44892</strain>
    </source>
</reference>
<proteinExistence type="predicted"/>
<dbReference type="OrthoDB" id="4555099at2"/>
<gene>
    <name evidence="1" type="ORF">SAMN05444695_102214</name>
</gene>
<evidence type="ECO:0000313" key="1">
    <source>
        <dbReference type="EMBL" id="SDH53215.1"/>
    </source>
</evidence>
<sequence>MTGAGTTWWRRLLRRGRVPAALDGTRRDLVVVVSGFDDAEACSTTLARGAEEEPYWRPAESAVLRHHLTLPAGRVDEAASIAAQDGYVLVSPAGETVNPAGEASGTVEVLFQRVQVLDALHCSQERSRMAGLAQRLGGEATGWDATQPPRDSATSSH</sequence>
<dbReference type="Proteomes" id="UP000183263">
    <property type="component" value="Unassembled WGS sequence"/>
</dbReference>
<dbReference type="AlphaFoldDB" id="A0A1G8D639"/>
<keyword evidence="2" id="KW-1185">Reference proteome</keyword>
<evidence type="ECO:0000313" key="2">
    <source>
        <dbReference type="Proteomes" id="UP000183263"/>
    </source>
</evidence>